<evidence type="ECO:0000256" key="2">
    <source>
        <dbReference type="ARBA" id="ARBA00010260"/>
    </source>
</evidence>
<dbReference type="GO" id="GO:0005886">
    <property type="term" value="C:plasma membrane"/>
    <property type="evidence" value="ECO:0007669"/>
    <property type="project" value="UniProtKB-SubCell"/>
</dbReference>
<comment type="similarity">
    <text evidence="2 11">Belongs to the glypican family.</text>
</comment>
<evidence type="ECO:0000256" key="7">
    <source>
        <dbReference type="ARBA" id="ARBA00023136"/>
    </source>
</evidence>
<dbReference type="GO" id="GO:0009966">
    <property type="term" value="P:regulation of signal transduction"/>
    <property type="evidence" value="ECO:0007669"/>
    <property type="project" value="InterPro"/>
</dbReference>
<feature type="compositionally biased region" description="Basic and acidic residues" evidence="13">
    <location>
        <begin position="591"/>
        <end position="609"/>
    </location>
</feature>
<organism evidence="15 16">
    <name type="scientific">Electrophorus voltai</name>
    <dbReference type="NCBI Taxonomy" id="2609070"/>
    <lineage>
        <taxon>Eukaryota</taxon>
        <taxon>Metazoa</taxon>
        <taxon>Chordata</taxon>
        <taxon>Craniata</taxon>
        <taxon>Vertebrata</taxon>
        <taxon>Euteleostomi</taxon>
        <taxon>Actinopterygii</taxon>
        <taxon>Neopterygii</taxon>
        <taxon>Teleostei</taxon>
        <taxon>Ostariophysi</taxon>
        <taxon>Gymnotiformes</taxon>
        <taxon>Gymnotoidei</taxon>
        <taxon>Gymnotidae</taxon>
        <taxon>Electrophorus</taxon>
    </lineage>
</organism>
<feature type="signal peptide" evidence="14">
    <location>
        <begin position="1"/>
        <end position="20"/>
    </location>
</feature>
<accession>A0AAD9E1H4</accession>
<feature type="chain" id="PRO_5041998323" description="Glypican 2" evidence="14">
    <location>
        <begin position="21"/>
        <end position="818"/>
    </location>
</feature>
<dbReference type="GO" id="GO:0005576">
    <property type="term" value="C:extracellular region"/>
    <property type="evidence" value="ECO:0007669"/>
    <property type="project" value="TreeGrafter"/>
</dbReference>
<evidence type="ECO:0000256" key="9">
    <source>
        <dbReference type="ARBA" id="ARBA00023207"/>
    </source>
</evidence>
<evidence type="ECO:0000256" key="13">
    <source>
        <dbReference type="SAM" id="MobiDB-lite"/>
    </source>
</evidence>
<protein>
    <recommendedName>
        <fullName evidence="17">Glypican 2</fullName>
    </recommendedName>
</protein>
<sequence length="818" mass="89656">MLLCLGALAFLAALWVSVTAGRSCAESRQVYGERGYSLSTAPLIQISVRNVVKGLATGLVRNVVKGLATGLVRNVVKGLATGLVRNVVKGLTTGLVRNVVKGLATGLVRNVVKGLATGLVRNVVKGLATGLVRNVVKGLATGLVRNVVKGLATGPVRNVVKGLATGLVRNVVKGLATGLVRNVVKGLATGPVRNVVKGLATGLVRNVVKGLATGQVRNVVKGLATGLVRNVVKGLATGLVRNVVKGLATGLVRNIVKGLATGLVRNVVKGLATGLVRNVVKGLATGLVRNVVKGLATGLVRNVVKGLATGLVRNVVKGEHLRLCPRDYTCCTSLMEETLAHQSEADFLSAIEDTSQFLQTGFTQRRHKFDEFFQELIDVAEKEMNLMFTKTYGHLYMQNANLFKQLFTELRRYYSGSRVSIAEVLSDFWEALVERVFSLVNPHYQFSQEYLECVSKHGEQLQPFGDLPRKLHTQLTRAFIAARALVQGLAIGRDLINKAVKLSISSECVGALMRQWYCPLCRGMPGLKSCHSLCLNVMKGCLANQADLDSEWNNFIGEQQKGEGLALGNFLIHVFQGCGNPRPAPGRNKRSPREREKKRENEREREKGSRKPFRTYSSEEKPTTAAGTNLDRLVLELKEHLRPMRGFWVSLPHTICNDDKMAADVTNEDRCWNGQTRGRYLPDVMGDGLVNQINNPEVEVDIARPDVRTRQLIMELRVAINRLRHAHSGQDAEFMDVDAEDSSGSGEGKDRYSDDWPGLYSPPLRPSHAHKPLRPNDRSPNKWNRAIEPIRSAFQRDPPSSSLLSLSFLPLSLTLQWR</sequence>
<keyword evidence="3" id="KW-1003">Cell membrane</keyword>
<evidence type="ECO:0000313" key="16">
    <source>
        <dbReference type="Proteomes" id="UP001239994"/>
    </source>
</evidence>
<evidence type="ECO:0000313" key="15">
    <source>
        <dbReference type="EMBL" id="KAK1799007.1"/>
    </source>
</evidence>
<comment type="function">
    <text evidence="12">Cell surface proteoglycan.</text>
</comment>
<dbReference type="GO" id="GO:0009986">
    <property type="term" value="C:cell surface"/>
    <property type="evidence" value="ECO:0007669"/>
    <property type="project" value="TreeGrafter"/>
</dbReference>
<evidence type="ECO:0000256" key="10">
    <source>
        <dbReference type="ARBA" id="ARBA00023288"/>
    </source>
</evidence>
<keyword evidence="9 12" id="KW-0357">Heparan sulfate</keyword>
<evidence type="ECO:0008006" key="17">
    <source>
        <dbReference type="Google" id="ProtNLM"/>
    </source>
</evidence>
<evidence type="ECO:0000256" key="8">
    <source>
        <dbReference type="ARBA" id="ARBA00023180"/>
    </source>
</evidence>
<evidence type="ECO:0000256" key="11">
    <source>
        <dbReference type="RuleBase" id="RU003518"/>
    </source>
</evidence>
<keyword evidence="7 12" id="KW-0472">Membrane</keyword>
<evidence type="ECO:0000256" key="12">
    <source>
        <dbReference type="RuleBase" id="RU003519"/>
    </source>
</evidence>
<comment type="subcellular location">
    <subcellularLocation>
        <location evidence="1 12">Cell membrane</location>
        <topology evidence="1 12">Lipid-anchor</topology>
        <topology evidence="1 12">GPI-anchor</topology>
    </subcellularLocation>
</comment>
<keyword evidence="8" id="KW-0325">Glycoprotein</keyword>
<dbReference type="GO" id="GO:0098552">
    <property type="term" value="C:side of membrane"/>
    <property type="evidence" value="ECO:0007669"/>
    <property type="project" value="UniProtKB-KW"/>
</dbReference>
<keyword evidence="10 12" id="KW-0449">Lipoprotein</keyword>
<feature type="region of interest" description="Disordered" evidence="13">
    <location>
        <begin position="580"/>
        <end position="627"/>
    </location>
</feature>
<dbReference type="AlphaFoldDB" id="A0AAD9E1H4"/>
<evidence type="ECO:0000256" key="14">
    <source>
        <dbReference type="SAM" id="SignalP"/>
    </source>
</evidence>
<evidence type="ECO:0000256" key="4">
    <source>
        <dbReference type="ARBA" id="ARBA00022622"/>
    </source>
</evidence>
<comment type="caution">
    <text evidence="15">The sequence shown here is derived from an EMBL/GenBank/DDBJ whole genome shotgun (WGS) entry which is preliminary data.</text>
</comment>
<dbReference type="Pfam" id="PF01153">
    <property type="entry name" value="Glypican"/>
    <property type="match status" value="2"/>
</dbReference>
<keyword evidence="6 12" id="KW-0654">Proteoglycan</keyword>
<dbReference type="PANTHER" id="PTHR10822:SF24">
    <property type="entry name" value="GLYPICAN-2"/>
    <property type="match status" value="1"/>
</dbReference>
<evidence type="ECO:0000256" key="6">
    <source>
        <dbReference type="ARBA" id="ARBA00022974"/>
    </source>
</evidence>
<dbReference type="PANTHER" id="PTHR10822">
    <property type="entry name" value="GLYPICAN"/>
    <property type="match status" value="1"/>
</dbReference>
<gene>
    <name evidence="15" type="ORF">P4O66_007276</name>
</gene>
<dbReference type="InterPro" id="IPR001863">
    <property type="entry name" value="Glypican"/>
</dbReference>
<dbReference type="GO" id="GO:1905475">
    <property type="term" value="P:regulation of protein localization to membrane"/>
    <property type="evidence" value="ECO:0007669"/>
    <property type="project" value="TreeGrafter"/>
</dbReference>
<proteinExistence type="inferred from homology"/>
<dbReference type="EMBL" id="JAROKS010000012">
    <property type="protein sequence ID" value="KAK1799007.1"/>
    <property type="molecule type" value="Genomic_DNA"/>
</dbReference>
<dbReference type="GO" id="GO:0045202">
    <property type="term" value="C:synapse"/>
    <property type="evidence" value="ECO:0007669"/>
    <property type="project" value="TreeGrafter"/>
</dbReference>
<dbReference type="GO" id="GO:0016477">
    <property type="term" value="P:cell migration"/>
    <property type="evidence" value="ECO:0007669"/>
    <property type="project" value="TreeGrafter"/>
</dbReference>
<evidence type="ECO:0000256" key="5">
    <source>
        <dbReference type="ARBA" id="ARBA00022729"/>
    </source>
</evidence>
<evidence type="ECO:0000256" key="3">
    <source>
        <dbReference type="ARBA" id="ARBA00022475"/>
    </source>
</evidence>
<feature type="region of interest" description="Disordered" evidence="13">
    <location>
        <begin position="731"/>
        <end position="784"/>
    </location>
</feature>
<name>A0AAD9E1H4_9TELE</name>
<keyword evidence="4 12" id="KW-0336">GPI-anchor</keyword>
<reference evidence="15" key="1">
    <citation type="submission" date="2023-03" db="EMBL/GenBank/DDBJ databases">
        <title>Electrophorus voltai genome.</title>
        <authorList>
            <person name="Bian C."/>
        </authorList>
    </citation>
    <scope>NUCLEOTIDE SEQUENCE</scope>
    <source>
        <strain evidence="15">CB-2022</strain>
        <tissue evidence="15">Muscle</tissue>
    </source>
</reference>
<evidence type="ECO:0000256" key="1">
    <source>
        <dbReference type="ARBA" id="ARBA00004609"/>
    </source>
</evidence>
<dbReference type="GO" id="GO:0007224">
    <property type="term" value="P:smoothened signaling pathway"/>
    <property type="evidence" value="ECO:0007669"/>
    <property type="project" value="TreeGrafter"/>
</dbReference>
<dbReference type="Proteomes" id="UP001239994">
    <property type="component" value="Unassembled WGS sequence"/>
</dbReference>
<keyword evidence="16" id="KW-1185">Reference proteome</keyword>
<keyword evidence="5 14" id="KW-0732">Signal</keyword>